<evidence type="ECO:0000256" key="5">
    <source>
        <dbReference type="ARBA" id="ARBA00022519"/>
    </source>
</evidence>
<dbReference type="InterPro" id="IPR003439">
    <property type="entry name" value="ABC_transporter-like_ATP-bd"/>
</dbReference>
<evidence type="ECO:0000256" key="3">
    <source>
        <dbReference type="ARBA" id="ARBA00022448"/>
    </source>
</evidence>
<keyword evidence="5" id="KW-0997">Cell inner membrane</keyword>
<dbReference type="PANTHER" id="PTHR43297">
    <property type="entry name" value="OLIGOPEPTIDE TRANSPORT ATP-BINDING PROTEIN APPD"/>
    <property type="match status" value="1"/>
</dbReference>
<name>A0ABW2Y7P8_9BIFI</name>
<dbReference type="Proteomes" id="UP001597036">
    <property type="component" value="Unassembled WGS sequence"/>
</dbReference>
<dbReference type="SUPFAM" id="SSF52540">
    <property type="entry name" value="P-loop containing nucleoside triphosphate hydrolases"/>
    <property type="match status" value="1"/>
</dbReference>
<dbReference type="CDD" id="cd03257">
    <property type="entry name" value="ABC_NikE_OppD_transporters"/>
    <property type="match status" value="1"/>
</dbReference>
<evidence type="ECO:0000259" key="10">
    <source>
        <dbReference type="PROSITE" id="PS50893"/>
    </source>
</evidence>
<comment type="similarity">
    <text evidence="2">Belongs to the ABC transporter superfamily.</text>
</comment>
<keyword evidence="7 11" id="KW-0067">ATP-binding</keyword>
<keyword evidence="12" id="KW-1185">Reference proteome</keyword>
<dbReference type="PROSITE" id="PS00211">
    <property type="entry name" value="ABC_TRANSPORTER_1"/>
    <property type="match status" value="1"/>
</dbReference>
<keyword evidence="6" id="KW-0547">Nucleotide-binding</keyword>
<evidence type="ECO:0000256" key="1">
    <source>
        <dbReference type="ARBA" id="ARBA00004202"/>
    </source>
</evidence>
<proteinExistence type="inferred from homology"/>
<sequence length="260" mass="28236">MMSLQIKDLCVTIQDRAVVRGVNLTVSAHERVGLIGASGSGKSMITRALLGTLPHHAHVSGEILVDGVDILSLSDEERAELRGTYMSAVFQNPLAALNPMARVVANVELPLALHYTMSSAEKHKRAQEALESVGLSDAFLHRFPSELSGGQAQRVAIAEALVSHPQLLIADEPTTALDSLVQKQIIDVLLERISAEKSALLFISHDFNVITKTTQRCYVLCDGQIVESGETHSVLEHPSERYTQELVAAAQEISVEAYHD</sequence>
<dbReference type="EMBL" id="JBHTHQ010000021">
    <property type="protein sequence ID" value="MFD0705400.1"/>
    <property type="molecule type" value="Genomic_DNA"/>
</dbReference>
<feature type="domain" description="ABC transporter" evidence="10">
    <location>
        <begin position="4"/>
        <end position="247"/>
    </location>
</feature>
<keyword evidence="8" id="KW-1278">Translocase</keyword>
<evidence type="ECO:0000256" key="4">
    <source>
        <dbReference type="ARBA" id="ARBA00022475"/>
    </source>
</evidence>
<gene>
    <name evidence="11" type="ORF">ACFQY8_06545</name>
</gene>
<evidence type="ECO:0000256" key="7">
    <source>
        <dbReference type="ARBA" id="ARBA00022840"/>
    </source>
</evidence>
<dbReference type="GO" id="GO:0005524">
    <property type="term" value="F:ATP binding"/>
    <property type="evidence" value="ECO:0007669"/>
    <property type="project" value="UniProtKB-KW"/>
</dbReference>
<dbReference type="Gene3D" id="3.40.50.300">
    <property type="entry name" value="P-loop containing nucleotide triphosphate hydrolases"/>
    <property type="match status" value="1"/>
</dbReference>
<evidence type="ECO:0000313" key="12">
    <source>
        <dbReference type="Proteomes" id="UP001597036"/>
    </source>
</evidence>
<evidence type="ECO:0000256" key="6">
    <source>
        <dbReference type="ARBA" id="ARBA00022741"/>
    </source>
</evidence>
<dbReference type="InterPro" id="IPR003593">
    <property type="entry name" value="AAA+_ATPase"/>
</dbReference>
<protein>
    <submittedName>
        <fullName evidence="11">ATP-binding cassette domain-containing protein</fullName>
    </submittedName>
</protein>
<dbReference type="InterPro" id="IPR027417">
    <property type="entry name" value="P-loop_NTPase"/>
</dbReference>
<dbReference type="PROSITE" id="PS50893">
    <property type="entry name" value="ABC_TRANSPORTER_2"/>
    <property type="match status" value="1"/>
</dbReference>
<reference evidence="12" key="1">
    <citation type="journal article" date="2019" name="Int. J. Syst. Evol. Microbiol.">
        <title>The Global Catalogue of Microorganisms (GCM) 10K type strain sequencing project: providing services to taxonomists for standard genome sequencing and annotation.</title>
        <authorList>
            <consortium name="The Broad Institute Genomics Platform"/>
            <consortium name="The Broad Institute Genome Sequencing Center for Infectious Disease"/>
            <person name="Wu L."/>
            <person name="Ma J."/>
        </authorList>
    </citation>
    <scope>NUCLEOTIDE SEQUENCE [LARGE SCALE GENOMIC DNA]</scope>
    <source>
        <strain evidence="12">CCM 8604</strain>
    </source>
</reference>
<dbReference type="InterPro" id="IPR017871">
    <property type="entry name" value="ABC_transporter-like_CS"/>
</dbReference>
<evidence type="ECO:0000256" key="9">
    <source>
        <dbReference type="ARBA" id="ARBA00023136"/>
    </source>
</evidence>
<organism evidence="11 12">
    <name type="scientific">Alloscardovia venturai</name>
    <dbReference type="NCBI Taxonomy" id="1769421"/>
    <lineage>
        <taxon>Bacteria</taxon>
        <taxon>Bacillati</taxon>
        <taxon>Actinomycetota</taxon>
        <taxon>Actinomycetes</taxon>
        <taxon>Bifidobacteriales</taxon>
        <taxon>Bifidobacteriaceae</taxon>
        <taxon>Alloscardovia</taxon>
    </lineage>
</organism>
<evidence type="ECO:0000313" key="11">
    <source>
        <dbReference type="EMBL" id="MFD0705400.1"/>
    </source>
</evidence>
<dbReference type="PANTHER" id="PTHR43297:SF14">
    <property type="entry name" value="ATPASE AAA-TYPE CORE DOMAIN-CONTAINING PROTEIN"/>
    <property type="match status" value="1"/>
</dbReference>
<keyword evidence="4" id="KW-1003">Cell membrane</keyword>
<evidence type="ECO:0000256" key="2">
    <source>
        <dbReference type="ARBA" id="ARBA00005417"/>
    </source>
</evidence>
<comment type="subcellular location">
    <subcellularLocation>
        <location evidence="1">Cell membrane</location>
        <topology evidence="1">Peripheral membrane protein</topology>
    </subcellularLocation>
</comment>
<keyword evidence="3" id="KW-0813">Transport</keyword>
<evidence type="ECO:0000256" key="8">
    <source>
        <dbReference type="ARBA" id="ARBA00022967"/>
    </source>
</evidence>
<dbReference type="SMART" id="SM00382">
    <property type="entry name" value="AAA"/>
    <property type="match status" value="1"/>
</dbReference>
<comment type="caution">
    <text evidence="11">The sequence shown here is derived from an EMBL/GenBank/DDBJ whole genome shotgun (WGS) entry which is preliminary data.</text>
</comment>
<dbReference type="Pfam" id="PF00005">
    <property type="entry name" value="ABC_tran"/>
    <property type="match status" value="1"/>
</dbReference>
<dbReference type="InterPro" id="IPR050388">
    <property type="entry name" value="ABC_Ni/Peptide_Import"/>
</dbReference>
<accession>A0ABW2Y7P8</accession>
<keyword evidence="9" id="KW-0472">Membrane</keyword>